<dbReference type="EMBL" id="CAVMBE010000048">
    <property type="protein sequence ID" value="CAK4031447.1"/>
    <property type="molecule type" value="Genomic_DNA"/>
</dbReference>
<dbReference type="Proteomes" id="UP001296104">
    <property type="component" value="Unassembled WGS sequence"/>
</dbReference>
<evidence type="ECO:0000313" key="2">
    <source>
        <dbReference type="EMBL" id="CAK4031447.1"/>
    </source>
</evidence>
<feature type="region of interest" description="Disordered" evidence="1">
    <location>
        <begin position="302"/>
        <end position="341"/>
    </location>
</feature>
<dbReference type="AlphaFoldDB" id="A0AAI9ECK1"/>
<evidence type="ECO:0000313" key="3">
    <source>
        <dbReference type="Proteomes" id="UP001296104"/>
    </source>
</evidence>
<dbReference type="InterPro" id="IPR006886">
    <property type="entry name" value="RNA_pol_III_Rpc5"/>
</dbReference>
<dbReference type="PANTHER" id="PTHR12069">
    <property type="entry name" value="DNA-DIRECTED RNA POLYMERASES III 80 KDA POLYPEPTIDE RNA POLYMERASE III SUBUNIT 5"/>
    <property type="match status" value="1"/>
</dbReference>
<proteinExistence type="predicted"/>
<feature type="region of interest" description="Disordered" evidence="1">
    <location>
        <begin position="206"/>
        <end position="238"/>
    </location>
</feature>
<evidence type="ECO:0000256" key="1">
    <source>
        <dbReference type="SAM" id="MobiDB-lite"/>
    </source>
</evidence>
<keyword evidence="2" id="KW-0804">Transcription</keyword>
<reference evidence="2" key="1">
    <citation type="submission" date="2023-11" db="EMBL/GenBank/DDBJ databases">
        <authorList>
            <person name="Alioto T."/>
            <person name="Alioto T."/>
            <person name="Gomez Garrido J."/>
        </authorList>
    </citation>
    <scope>NUCLEOTIDE SEQUENCE</scope>
</reference>
<organism evidence="2 3">
    <name type="scientific">Lecanosticta acicola</name>
    <dbReference type="NCBI Taxonomy" id="111012"/>
    <lineage>
        <taxon>Eukaryota</taxon>
        <taxon>Fungi</taxon>
        <taxon>Dikarya</taxon>
        <taxon>Ascomycota</taxon>
        <taxon>Pezizomycotina</taxon>
        <taxon>Dothideomycetes</taxon>
        <taxon>Dothideomycetidae</taxon>
        <taxon>Mycosphaerellales</taxon>
        <taxon>Mycosphaerellaceae</taxon>
        <taxon>Lecanosticta</taxon>
    </lineage>
</organism>
<accession>A0AAI9ECK1</accession>
<dbReference type="GO" id="GO:0005666">
    <property type="term" value="C:RNA polymerase III complex"/>
    <property type="evidence" value="ECO:0007669"/>
    <property type="project" value="TreeGrafter"/>
</dbReference>
<dbReference type="GO" id="GO:0042797">
    <property type="term" value="P:tRNA transcription by RNA polymerase III"/>
    <property type="evidence" value="ECO:0007669"/>
    <property type="project" value="TreeGrafter"/>
</dbReference>
<dbReference type="Pfam" id="PF04801">
    <property type="entry name" value="RPC5"/>
    <property type="match status" value="2"/>
</dbReference>
<protein>
    <submittedName>
        <fullName evidence="2">DNA-directed RNA polymerase III subunit rpc5</fullName>
    </submittedName>
</protein>
<keyword evidence="3" id="KW-1185">Reference proteome</keyword>
<sequence length="341" mass="38365">MPTAVRAEDDPVTAEYDVFLTPPIEEQVYILQYPNRSRSIPYNRSGGAMPQDMRIKPQAGFMEMDVDMNSKHNFNKYMALKWADAKQSSKELHNPSVTYGPASGLVGARPGARSRSALKGQGDRELELENDLMNFEDAEKNERVFNKQTLGGQIIRHNSEAELGKPYYFVGAFQGNQLHLTKVHGTVQMRPHFHHLDAEEERARVTASRAQAEAAGPGPDPVAKTVSKTVKDKEDKDSTEAKLKKFLENAKLEPWLKMEYMDEDLDIAYHEFQSKLKVMDPSNLPHLKSQMDNDAFLDAISAPRHDGLTRRKKRASRGKETVEIEDEDGEQEGGEVAAPPE</sequence>
<comment type="caution">
    <text evidence="2">The sequence shown here is derived from an EMBL/GenBank/DDBJ whole genome shotgun (WGS) entry which is preliminary data.</text>
</comment>
<feature type="compositionally biased region" description="Basic and acidic residues" evidence="1">
    <location>
        <begin position="229"/>
        <end position="238"/>
    </location>
</feature>
<keyword evidence="2" id="KW-0240">DNA-directed RNA polymerase</keyword>
<gene>
    <name evidence="2" type="ORF">LECACI_7A006605</name>
</gene>
<name>A0AAI9ECK1_9PEZI</name>
<feature type="compositionally biased region" description="Acidic residues" evidence="1">
    <location>
        <begin position="323"/>
        <end position="333"/>
    </location>
</feature>
<dbReference type="PANTHER" id="PTHR12069:SF0">
    <property type="entry name" value="DNA-DIRECTED RNA POLYMERASE III SUBUNIT RPC5"/>
    <property type="match status" value="1"/>
</dbReference>
<feature type="region of interest" description="Disordered" evidence="1">
    <location>
        <begin position="101"/>
        <end position="123"/>
    </location>
</feature>